<dbReference type="Gene3D" id="2.60.120.260">
    <property type="entry name" value="Galactose-binding domain-like"/>
    <property type="match status" value="1"/>
</dbReference>
<dbReference type="Proteomes" id="UP000515312">
    <property type="component" value="Chromosome"/>
</dbReference>
<organism evidence="1 2">
    <name type="scientific">Alloacidobacterium dinghuense</name>
    <dbReference type="NCBI Taxonomy" id="2763107"/>
    <lineage>
        <taxon>Bacteria</taxon>
        <taxon>Pseudomonadati</taxon>
        <taxon>Acidobacteriota</taxon>
        <taxon>Terriglobia</taxon>
        <taxon>Terriglobales</taxon>
        <taxon>Acidobacteriaceae</taxon>
        <taxon>Alloacidobacterium</taxon>
    </lineage>
</organism>
<dbReference type="RefSeq" id="WP_186746779.1">
    <property type="nucleotide sequence ID" value="NZ_CP060394.1"/>
</dbReference>
<name>A0A7G8BPR9_9BACT</name>
<accession>A0A7G8BPR9</accession>
<keyword evidence="2" id="KW-1185">Reference proteome</keyword>
<reference evidence="1 2" key="1">
    <citation type="submission" date="2020-08" db="EMBL/GenBank/DDBJ databases">
        <title>Edaphobacter telluris sp. nov. and Acidobacterium dinghuensis sp. nov., two acidobacteria isolated from forest soil.</title>
        <authorList>
            <person name="Fu J."/>
            <person name="Qiu L."/>
        </authorList>
    </citation>
    <scope>NUCLEOTIDE SEQUENCE [LARGE SCALE GENOMIC DNA]</scope>
    <source>
        <strain evidence="1">4Y35</strain>
    </source>
</reference>
<sequence>MPETDILNPTTTWQSDIEDSMTPDYGFTRKRATTQLRKKAVGGTPWTRETQNTGHTFLFSWLQRSWLCVQRLKQYYEQYEDGFFTIIDQDGGGRHYVGRFSSEVVPTETGNGRWDVQNVTFEEIPRVAMVEYPSDWDHDSIFFGVNNDFGDQKLATSGAWSEASYAAAQITLGGILRTNLPGVIMTNPGTNAGDWAQFEYRGYGFQLYLVNGPAMGKADVYLDDVLLTTVDCYAASPGIDAGVQIAVSQPNVSLDIHRVKVVVDATKNASSTGAAISWYGLQVMR</sequence>
<dbReference type="EMBL" id="CP060394">
    <property type="protein sequence ID" value="QNI34539.1"/>
    <property type="molecule type" value="Genomic_DNA"/>
</dbReference>
<gene>
    <name evidence="1" type="ORF">H7849_11950</name>
</gene>
<proteinExistence type="predicted"/>
<dbReference type="AlphaFoldDB" id="A0A7G8BPR9"/>
<evidence type="ECO:0000313" key="1">
    <source>
        <dbReference type="EMBL" id="QNI34539.1"/>
    </source>
</evidence>
<protein>
    <submittedName>
        <fullName evidence="1">Uncharacterized protein</fullName>
    </submittedName>
</protein>
<evidence type="ECO:0000313" key="2">
    <source>
        <dbReference type="Proteomes" id="UP000515312"/>
    </source>
</evidence>
<dbReference type="KEGG" id="adin:H7849_11950"/>